<name>A0A1R1EEH8_9BACL</name>
<dbReference type="RefSeq" id="WP_076174661.1">
    <property type="nucleotide sequence ID" value="NZ_MRTP01000012.1"/>
</dbReference>
<keyword evidence="3" id="KW-0472">Membrane</keyword>
<dbReference type="EMBL" id="MRTP01000012">
    <property type="protein sequence ID" value="OMF50216.1"/>
    <property type="molecule type" value="Genomic_DNA"/>
</dbReference>
<keyword evidence="3" id="KW-1133">Transmembrane helix</keyword>
<dbReference type="GO" id="GO:0030435">
    <property type="term" value="P:sporulation resulting in formation of a cellular spore"/>
    <property type="evidence" value="ECO:0007669"/>
    <property type="project" value="InterPro"/>
</dbReference>
<dbReference type="InterPro" id="IPR051922">
    <property type="entry name" value="Bact_Sporulation_Assoc"/>
</dbReference>
<dbReference type="Proteomes" id="UP000187172">
    <property type="component" value="Unassembled WGS sequence"/>
</dbReference>
<evidence type="ECO:0000256" key="2">
    <source>
        <dbReference type="SAM" id="MobiDB-lite"/>
    </source>
</evidence>
<evidence type="ECO:0000313" key="5">
    <source>
        <dbReference type="EMBL" id="OMF50216.1"/>
    </source>
</evidence>
<dbReference type="STRING" id="297318.BK138_28445"/>
<feature type="transmembrane region" description="Helical" evidence="3">
    <location>
        <begin position="105"/>
        <end position="126"/>
    </location>
</feature>
<reference evidence="5 6" key="1">
    <citation type="submission" date="2016-11" db="EMBL/GenBank/DDBJ databases">
        <title>Paenibacillus species isolates.</title>
        <authorList>
            <person name="Beno S.M."/>
        </authorList>
    </citation>
    <scope>NUCLEOTIDE SEQUENCE [LARGE SCALE GENOMIC DNA]</scope>
    <source>
        <strain evidence="5 6">FSL R5-0378</strain>
    </source>
</reference>
<keyword evidence="1" id="KW-0175">Coiled coil</keyword>
<accession>A0A1R1EEH8</accession>
<keyword evidence="6" id="KW-1185">Reference proteome</keyword>
<gene>
    <name evidence="5" type="ORF">BK138_28445</name>
</gene>
<sequence>MKDPRTQLKIPVAPRSEALTPDDPRSTAPQPGRPQLTLLPGQAAQPPEAAAPARPERQGTLRPEAPGAPGSARHTPGRRPWTPPPSRGPAKGPRRPGSARKVPPAALWGAGGVLALALLLPTLVVVSTNHHPAPVPAPIPAPAPAKPAAPQAEAQLPNVSVYLTKTGQVEVLPMEDYVTGVLAAEMPADFELEALKAQAIAARTFIVRRLVDGDTSGVPDRKAMVTDTVSHQAYISKEVLEKEWKAQGKSAELAKLQRAVQETRNTIMTYKGKPITASFFSTSNGYTENSEDYWKEDIPYLRSVTSPWDKELAPGYKETVTISRKDFINKLGLAGQAITVSTGQPFIQVLSTTEGHRIKEISIGGHVFSGREVREKLNLRSSEFTWKTSGADIQITTYGYGHGVGMSQWGADGMAKEGSTATQILKHYYTGIDFMQASKLLSKP</sequence>
<dbReference type="NCBIfam" id="TIGR02669">
    <property type="entry name" value="SpoIID_LytB"/>
    <property type="match status" value="1"/>
</dbReference>
<dbReference type="PANTHER" id="PTHR30032:SF4">
    <property type="entry name" value="AMIDASE ENHANCER"/>
    <property type="match status" value="1"/>
</dbReference>
<organism evidence="5 6">
    <name type="scientific">Paenibacillus rhizosphaerae</name>
    <dbReference type="NCBI Taxonomy" id="297318"/>
    <lineage>
        <taxon>Bacteria</taxon>
        <taxon>Bacillati</taxon>
        <taxon>Bacillota</taxon>
        <taxon>Bacilli</taxon>
        <taxon>Bacillales</taxon>
        <taxon>Paenibacillaceae</taxon>
        <taxon>Paenibacillus</taxon>
    </lineage>
</organism>
<comment type="caution">
    <text evidence="5">The sequence shown here is derived from an EMBL/GenBank/DDBJ whole genome shotgun (WGS) entry which is preliminary data.</text>
</comment>
<dbReference type="AlphaFoldDB" id="A0A1R1EEH8"/>
<feature type="coiled-coil region" evidence="1">
    <location>
        <begin position="246"/>
        <end position="273"/>
    </location>
</feature>
<feature type="domain" description="Sporulation stage II protein D amidase enhancer LytB N-terminal" evidence="4">
    <location>
        <begin position="164"/>
        <end position="270"/>
    </location>
</feature>
<dbReference type="NCBIfam" id="TIGR02870">
    <property type="entry name" value="spore_II_D"/>
    <property type="match status" value="1"/>
</dbReference>
<dbReference type="Pfam" id="PF08486">
    <property type="entry name" value="SpoIID"/>
    <property type="match status" value="1"/>
</dbReference>
<evidence type="ECO:0000259" key="4">
    <source>
        <dbReference type="Pfam" id="PF08486"/>
    </source>
</evidence>
<dbReference type="PANTHER" id="PTHR30032">
    <property type="entry name" value="N-ACETYLMURAMOYL-L-ALANINE AMIDASE-RELATED"/>
    <property type="match status" value="1"/>
</dbReference>
<dbReference type="InterPro" id="IPR013486">
    <property type="entry name" value="SpoIID/LytB"/>
</dbReference>
<keyword evidence="3" id="KW-0812">Transmembrane</keyword>
<proteinExistence type="predicted"/>
<dbReference type="GO" id="GO:0030288">
    <property type="term" value="C:outer membrane-bounded periplasmic space"/>
    <property type="evidence" value="ECO:0007669"/>
    <property type="project" value="TreeGrafter"/>
</dbReference>
<dbReference type="InterPro" id="IPR014225">
    <property type="entry name" value="Spore_II_D_firmicutes"/>
</dbReference>
<dbReference type="InterPro" id="IPR013693">
    <property type="entry name" value="SpoIID/LytB_N"/>
</dbReference>
<evidence type="ECO:0000256" key="3">
    <source>
        <dbReference type="SAM" id="Phobius"/>
    </source>
</evidence>
<feature type="compositionally biased region" description="Low complexity" evidence="2">
    <location>
        <begin position="40"/>
        <end position="53"/>
    </location>
</feature>
<feature type="region of interest" description="Disordered" evidence="2">
    <location>
        <begin position="1"/>
        <end position="103"/>
    </location>
</feature>
<evidence type="ECO:0000256" key="1">
    <source>
        <dbReference type="SAM" id="Coils"/>
    </source>
</evidence>
<protein>
    <submittedName>
        <fullName evidence="5">Stage II sporulation protein D</fullName>
    </submittedName>
</protein>
<evidence type="ECO:0000313" key="6">
    <source>
        <dbReference type="Proteomes" id="UP000187172"/>
    </source>
</evidence>